<organism evidence="1 2">
    <name type="scientific">Handroanthus impetiginosus</name>
    <dbReference type="NCBI Taxonomy" id="429701"/>
    <lineage>
        <taxon>Eukaryota</taxon>
        <taxon>Viridiplantae</taxon>
        <taxon>Streptophyta</taxon>
        <taxon>Embryophyta</taxon>
        <taxon>Tracheophyta</taxon>
        <taxon>Spermatophyta</taxon>
        <taxon>Magnoliopsida</taxon>
        <taxon>eudicotyledons</taxon>
        <taxon>Gunneridae</taxon>
        <taxon>Pentapetalae</taxon>
        <taxon>asterids</taxon>
        <taxon>lamiids</taxon>
        <taxon>Lamiales</taxon>
        <taxon>Bignoniaceae</taxon>
        <taxon>Crescentiina</taxon>
        <taxon>Tabebuia alliance</taxon>
        <taxon>Handroanthus</taxon>
    </lineage>
</organism>
<keyword evidence="2" id="KW-1185">Reference proteome</keyword>
<dbReference type="AlphaFoldDB" id="A0A2G9GTE6"/>
<gene>
    <name evidence="1" type="ORF">CDL12_18853</name>
</gene>
<sequence length="84" mass="9699">MLRKHLIYAYVNVLSFSGYRKMYVVMRWTYVLCQNRGLHIHYTSAGDLIFVCSVGSSASFRMTFITTTMVGRAEGLSPQFFRCL</sequence>
<evidence type="ECO:0000313" key="1">
    <source>
        <dbReference type="EMBL" id="PIN08564.1"/>
    </source>
</evidence>
<proteinExistence type="predicted"/>
<protein>
    <submittedName>
        <fullName evidence="1">Uncharacterized protein</fullName>
    </submittedName>
</protein>
<dbReference type="Proteomes" id="UP000231279">
    <property type="component" value="Unassembled WGS sequence"/>
</dbReference>
<accession>A0A2G9GTE6</accession>
<name>A0A2G9GTE6_9LAMI</name>
<reference evidence="2" key="1">
    <citation type="journal article" date="2018" name="Gigascience">
        <title>Genome assembly of the Pink Ipe (Handroanthus impetiginosus, Bignoniaceae), a highly valued, ecologically keystone Neotropical timber forest tree.</title>
        <authorList>
            <person name="Silva-Junior O.B."/>
            <person name="Grattapaglia D."/>
            <person name="Novaes E."/>
            <person name="Collevatti R.G."/>
        </authorList>
    </citation>
    <scope>NUCLEOTIDE SEQUENCE [LARGE SCALE GENOMIC DNA]</scope>
    <source>
        <strain evidence="2">cv. UFG-1</strain>
    </source>
</reference>
<evidence type="ECO:0000313" key="2">
    <source>
        <dbReference type="Proteomes" id="UP000231279"/>
    </source>
</evidence>
<dbReference type="EMBL" id="NKXS01003766">
    <property type="protein sequence ID" value="PIN08564.1"/>
    <property type="molecule type" value="Genomic_DNA"/>
</dbReference>
<comment type="caution">
    <text evidence="1">The sequence shown here is derived from an EMBL/GenBank/DDBJ whole genome shotgun (WGS) entry which is preliminary data.</text>
</comment>